<evidence type="ECO:0000256" key="1">
    <source>
        <dbReference type="ARBA" id="ARBA00022729"/>
    </source>
</evidence>
<evidence type="ECO:0000313" key="4">
    <source>
        <dbReference type="EMBL" id="TMQ64369.1"/>
    </source>
</evidence>
<protein>
    <submittedName>
        <fullName evidence="4">Tetratricopeptide repeat protein</fullName>
    </submittedName>
</protein>
<feature type="domain" description="Outer membrane lipoprotein BamD-like" evidence="3">
    <location>
        <begin position="60"/>
        <end position="136"/>
    </location>
</feature>
<dbReference type="InterPro" id="IPR011990">
    <property type="entry name" value="TPR-like_helical_dom_sf"/>
</dbReference>
<dbReference type="PROSITE" id="PS51257">
    <property type="entry name" value="PROKAR_LIPOPROTEIN"/>
    <property type="match status" value="1"/>
</dbReference>
<comment type="caution">
    <text evidence="4">The sequence shown here is derived from an EMBL/GenBank/DDBJ whole genome shotgun (WGS) entry which is preliminary data.</text>
</comment>
<reference evidence="4 5" key="1">
    <citation type="journal article" date="2019" name="Nat. Microbiol.">
        <title>Mediterranean grassland soil C-N compound turnover is dependent on rainfall and depth, and is mediated by genomically divergent microorganisms.</title>
        <authorList>
            <person name="Diamond S."/>
            <person name="Andeer P.F."/>
            <person name="Li Z."/>
            <person name="Crits-Christoph A."/>
            <person name="Burstein D."/>
            <person name="Anantharaman K."/>
            <person name="Lane K.R."/>
            <person name="Thomas B.C."/>
            <person name="Pan C."/>
            <person name="Northen T.R."/>
            <person name="Banfield J.F."/>
        </authorList>
    </citation>
    <scope>NUCLEOTIDE SEQUENCE [LARGE SCALE GENOMIC DNA]</scope>
    <source>
        <strain evidence="4">WS_9</strain>
    </source>
</reference>
<dbReference type="AlphaFoldDB" id="A0A538TL59"/>
<dbReference type="Pfam" id="PF13525">
    <property type="entry name" value="YfiO"/>
    <property type="match status" value="1"/>
</dbReference>
<dbReference type="EMBL" id="VBOZ01000022">
    <property type="protein sequence ID" value="TMQ64369.1"/>
    <property type="molecule type" value="Genomic_DNA"/>
</dbReference>
<gene>
    <name evidence="4" type="ORF">E6K79_07745</name>
</gene>
<proteinExistence type="predicted"/>
<sequence length="532" mass="61128">MRPFHAGPSGLRILGLILLVAASGCAYYNTFYLARKYYREGARAQERSLTDEPSPEAATKYDLVIRQCTKLLTDYPKSKWVDDASYMLGAALYGKRDYVAAIKRLEEFPTKFPNSPYVADARFMEGLSHYRRKEYADADSIFRDVDTRFPKFPRRWELYYFAGETQSQLKYYPAAEYWYDRALGAAKERHERSDAFRRLGDSYLSASRPDTAAVLYARCLKVEDRGKQRLDVALARGDALRETHRYQDALDFLQEWKIYAIAENREGELGLRINECLALLGRANEAIGGYRNLVEKFPRTAVAYEAQFRIGYLYESAFQDFDHAGQEYDKLRNQPQSEFSSQALRRSQNLSTLRQYRAAMASDTTQARASAAFLMAELYYFQLEKADSAIMHYRQVEWEFPRSVYAAKSAYARLWITAHDRGDTAAAMALTDSIAARYHGTRYAESALYLWKQWSGRVDERTELFDSLLANPDTSRAGSFEPEVVFHPPPSAADSMVVDPRQGVTETHADSVKADSLRESARKIRERFMKDK</sequence>
<evidence type="ECO:0000313" key="5">
    <source>
        <dbReference type="Proteomes" id="UP000317691"/>
    </source>
</evidence>
<feature type="compositionally biased region" description="Basic and acidic residues" evidence="2">
    <location>
        <begin position="507"/>
        <end position="516"/>
    </location>
</feature>
<feature type="region of interest" description="Disordered" evidence="2">
    <location>
        <begin position="490"/>
        <end position="516"/>
    </location>
</feature>
<dbReference type="InterPro" id="IPR039565">
    <property type="entry name" value="BamD-like"/>
</dbReference>
<keyword evidence="1" id="KW-0732">Signal</keyword>
<dbReference type="Proteomes" id="UP000317691">
    <property type="component" value="Unassembled WGS sequence"/>
</dbReference>
<name>A0A538TL59_UNCEI</name>
<evidence type="ECO:0000259" key="3">
    <source>
        <dbReference type="Pfam" id="PF13525"/>
    </source>
</evidence>
<organism evidence="4 5">
    <name type="scientific">Eiseniibacteriota bacterium</name>
    <dbReference type="NCBI Taxonomy" id="2212470"/>
    <lineage>
        <taxon>Bacteria</taxon>
        <taxon>Candidatus Eiseniibacteriota</taxon>
    </lineage>
</organism>
<evidence type="ECO:0000256" key="2">
    <source>
        <dbReference type="SAM" id="MobiDB-lite"/>
    </source>
</evidence>
<dbReference type="SUPFAM" id="SSF48452">
    <property type="entry name" value="TPR-like"/>
    <property type="match status" value="3"/>
</dbReference>
<accession>A0A538TL59</accession>
<dbReference type="Gene3D" id="1.25.40.10">
    <property type="entry name" value="Tetratricopeptide repeat domain"/>
    <property type="match status" value="4"/>
</dbReference>